<reference evidence="1" key="1">
    <citation type="submission" date="2020-08" db="EMBL/GenBank/DDBJ databases">
        <title>Genome public.</title>
        <authorList>
            <person name="Liu C."/>
            <person name="Sun Q."/>
        </authorList>
    </citation>
    <scope>NUCLEOTIDE SEQUENCE</scope>
    <source>
        <strain evidence="1">BX21</strain>
    </source>
</reference>
<dbReference type="InterPro" id="IPR003772">
    <property type="entry name" value="YceD"/>
</dbReference>
<name>A0A926IK20_9FIRM</name>
<dbReference type="Pfam" id="PF02620">
    <property type="entry name" value="YceD"/>
    <property type="match status" value="1"/>
</dbReference>
<comment type="caution">
    <text evidence="1">The sequence shown here is derived from an EMBL/GenBank/DDBJ whole genome shotgun (WGS) entry which is preliminary data.</text>
</comment>
<organism evidence="1 2">
    <name type="scientific">Paratissierella segnis</name>
    <dbReference type="NCBI Taxonomy" id="2763679"/>
    <lineage>
        <taxon>Bacteria</taxon>
        <taxon>Bacillati</taxon>
        <taxon>Bacillota</taxon>
        <taxon>Tissierellia</taxon>
        <taxon>Tissierellales</taxon>
        <taxon>Tissierellaceae</taxon>
        <taxon>Paratissierella</taxon>
    </lineage>
</organism>
<sequence>MILDISSFLSGEEIVFNVEGELENKDIGKNLDDEFRIIGPIKFKGKIFKADVERLIHLNIFYKYETKCARCLQPTIKEIETALDAKLEDYNGKYNDDYEELEETVYYDDDLLDLEDYIYNEVISSLPMKTLCHKDCKGLCPKCGANLNTESCDCIQEEIDPRLEKLKDFFKN</sequence>
<gene>
    <name evidence="1" type="ORF">H8707_10210</name>
</gene>
<dbReference type="EMBL" id="JACRTG010000025">
    <property type="protein sequence ID" value="MBC8588599.1"/>
    <property type="molecule type" value="Genomic_DNA"/>
</dbReference>
<evidence type="ECO:0000313" key="2">
    <source>
        <dbReference type="Proteomes" id="UP000601171"/>
    </source>
</evidence>
<dbReference type="AlphaFoldDB" id="A0A926IK20"/>
<dbReference type="PANTHER" id="PTHR34374">
    <property type="entry name" value="LARGE RIBOSOMAL RNA SUBUNIT ACCUMULATION PROTEIN YCED HOMOLOG 1, CHLOROPLASTIC"/>
    <property type="match status" value="1"/>
</dbReference>
<dbReference type="PANTHER" id="PTHR34374:SF1">
    <property type="entry name" value="LARGE RIBOSOMAL RNA SUBUNIT ACCUMULATION PROTEIN YCED HOMOLOG 1, CHLOROPLASTIC"/>
    <property type="match status" value="1"/>
</dbReference>
<dbReference type="Proteomes" id="UP000601171">
    <property type="component" value="Unassembled WGS sequence"/>
</dbReference>
<proteinExistence type="predicted"/>
<evidence type="ECO:0000313" key="1">
    <source>
        <dbReference type="EMBL" id="MBC8588599.1"/>
    </source>
</evidence>
<accession>A0A926IK20</accession>
<protein>
    <submittedName>
        <fullName evidence="1">DUF177 domain-containing protein</fullName>
    </submittedName>
</protein>
<keyword evidence="2" id="KW-1185">Reference proteome</keyword>
<dbReference type="RefSeq" id="WP_262430056.1">
    <property type="nucleotide sequence ID" value="NZ_JACRTG010000025.1"/>
</dbReference>